<evidence type="ECO:0000256" key="4">
    <source>
        <dbReference type="ARBA" id="ARBA00022837"/>
    </source>
</evidence>
<keyword evidence="5" id="KW-0732">Signal</keyword>
<organism evidence="7 8">
    <name type="scientific">Ferrimonas pelagia</name>
    <dbReference type="NCBI Taxonomy" id="1177826"/>
    <lineage>
        <taxon>Bacteria</taxon>
        <taxon>Pseudomonadati</taxon>
        <taxon>Pseudomonadota</taxon>
        <taxon>Gammaproteobacteria</taxon>
        <taxon>Alteromonadales</taxon>
        <taxon>Ferrimonadaceae</taxon>
        <taxon>Ferrimonas</taxon>
    </lineage>
</organism>
<evidence type="ECO:0000256" key="2">
    <source>
        <dbReference type="ARBA" id="ARBA00022723"/>
    </source>
</evidence>
<dbReference type="Gene3D" id="3.30.1120.10">
    <property type="match status" value="1"/>
</dbReference>
<name>A0ABP9EKZ2_9GAMM</name>
<feature type="signal peptide" evidence="5">
    <location>
        <begin position="1"/>
        <end position="24"/>
    </location>
</feature>
<feature type="domain" description="Sulfatase N-terminal" evidence="6">
    <location>
        <begin position="32"/>
        <end position="362"/>
    </location>
</feature>
<dbReference type="RefSeq" id="WP_345334579.1">
    <property type="nucleotide sequence ID" value="NZ_BAABJZ010000016.1"/>
</dbReference>
<accession>A0ABP9EKZ2</accession>
<feature type="chain" id="PRO_5046851995" evidence="5">
    <location>
        <begin position="25"/>
        <end position="474"/>
    </location>
</feature>
<dbReference type="PROSITE" id="PS00149">
    <property type="entry name" value="SULFATASE_2"/>
    <property type="match status" value="1"/>
</dbReference>
<keyword evidence="4" id="KW-0106">Calcium</keyword>
<keyword evidence="8" id="KW-1185">Reference proteome</keyword>
<dbReference type="InterPro" id="IPR024607">
    <property type="entry name" value="Sulfatase_CS"/>
</dbReference>
<gene>
    <name evidence="7" type="ORF">GCM10023333_13440</name>
</gene>
<dbReference type="CDD" id="cd16026">
    <property type="entry name" value="GALNS_like"/>
    <property type="match status" value="1"/>
</dbReference>
<reference evidence="8" key="1">
    <citation type="journal article" date="2019" name="Int. J. Syst. Evol. Microbiol.">
        <title>The Global Catalogue of Microorganisms (GCM) 10K type strain sequencing project: providing services to taxonomists for standard genome sequencing and annotation.</title>
        <authorList>
            <consortium name="The Broad Institute Genomics Platform"/>
            <consortium name="The Broad Institute Genome Sequencing Center for Infectious Disease"/>
            <person name="Wu L."/>
            <person name="Ma J."/>
        </authorList>
    </citation>
    <scope>NUCLEOTIDE SEQUENCE [LARGE SCALE GENOMIC DNA]</scope>
    <source>
        <strain evidence="8">JCM 18401</strain>
    </source>
</reference>
<dbReference type="Proteomes" id="UP001499988">
    <property type="component" value="Unassembled WGS sequence"/>
</dbReference>
<sequence>MRTLPALTVGAALCASLMAPAVHAQPTTEGLNFIVIYTDDQGYNDLGSYGSPYIRTPHLDKMADEGIRFTDFYVMSGKCSPSRAALLTGSYPRRVSMQYRVVMDRDKHGLHPDEVTIAKQLKKAGYRTSLIGKWHLGHAEPALLPLNQGFDSFFGLPYSNDMKLSPLLTLSPDYVRRPDDAPGVHFQKRGNPQGVLMEGNEVIEYPTDQSMLTQRLTERAIDFITQDSNDPFFLYLAHPMPHVPVDASPAFKGKSAFGPYGDAVEELDWSVGEILNTLKAHDLADNTVVVYASDNGPWGYGEAPDARVGRADPLRGSKGSQYEGGFRVPALIWAPKFIAPKVHEGIVSNMDLLPTFSKLAGVPLPADRPIDGVDIWPLLTSPDTQVSSHEAIYFYESRHGTMAGVRWEDWKYLEIAEERNGPKVPQLYNLKTDIAESNNLISKHPERAATMKAMMARFDARMEQEARPHFVSQQ</sequence>
<proteinExistence type="inferred from homology"/>
<dbReference type="InterPro" id="IPR000917">
    <property type="entry name" value="Sulfatase_N"/>
</dbReference>
<evidence type="ECO:0000256" key="3">
    <source>
        <dbReference type="ARBA" id="ARBA00022801"/>
    </source>
</evidence>
<keyword evidence="3" id="KW-0378">Hydrolase</keyword>
<comment type="similarity">
    <text evidence="1">Belongs to the sulfatase family.</text>
</comment>
<protein>
    <submittedName>
        <fullName evidence="7">Sulfatase</fullName>
    </submittedName>
</protein>
<dbReference type="EMBL" id="BAABJZ010000016">
    <property type="protein sequence ID" value="GAA4880516.1"/>
    <property type="molecule type" value="Genomic_DNA"/>
</dbReference>
<dbReference type="PANTHER" id="PTHR42693:SF53">
    <property type="entry name" value="ENDO-4-O-SULFATASE"/>
    <property type="match status" value="1"/>
</dbReference>
<dbReference type="PANTHER" id="PTHR42693">
    <property type="entry name" value="ARYLSULFATASE FAMILY MEMBER"/>
    <property type="match status" value="1"/>
</dbReference>
<dbReference type="Gene3D" id="3.40.720.10">
    <property type="entry name" value="Alkaline Phosphatase, subunit A"/>
    <property type="match status" value="1"/>
</dbReference>
<evidence type="ECO:0000259" key="6">
    <source>
        <dbReference type="Pfam" id="PF00884"/>
    </source>
</evidence>
<dbReference type="InterPro" id="IPR017850">
    <property type="entry name" value="Alkaline_phosphatase_core_sf"/>
</dbReference>
<comment type="caution">
    <text evidence="7">The sequence shown here is derived from an EMBL/GenBank/DDBJ whole genome shotgun (WGS) entry which is preliminary data.</text>
</comment>
<dbReference type="Pfam" id="PF00884">
    <property type="entry name" value="Sulfatase"/>
    <property type="match status" value="1"/>
</dbReference>
<evidence type="ECO:0000256" key="5">
    <source>
        <dbReference type="SAM" id="SignalP"/>
    </source>
</evidence>
<keyword evidence="2" id="KW-0479">Metal-binding</keyword>
<evidence type="ECO:0000313" key="8">
    <source>
        <dbReference type="Proteomes" id="UP001499988"/>
    </source>
</evidence>
<dbReference type="InterPro" id="IPR050738">
    <property type="entry name" value="Sulfatase"/>
</dbReference>
<evidence type="ECO:0000313" key="7">
    <source>
        <dbReference type="EMBL" id="GAA4880516.1"/>
    </source>
</evidence>
<evidence type="ECO:0000256" key="1">
    <source>
        <dbReference type="ARBA" id="ARBA00008779"/>
    </source>
</evidence>
<dbReference type="SUPFAM" id="SSF53649">
    <property type="entry name" value="Alkaline phosphatase-like"/>
    <property type="match status" value="1"/>
</dbReference>